<dbReference type="AlphaFoldDB" id="A0AAD6TP99"/>
<sequence length="147" mass="16427">MRGACHSEAGLMAAILSGMKSNDDAQLESAAELRMAIGVAKKCCPICRMLSEQALEQYDVHVELPGRHSRYHPWVAPHWLPRQITAELESRLILIVHGMTKHMKDLHSSRSSSPSSDRSDSEDEDEGDTSQNHLDAFDSYLSRQLGR</sequence>
<name>A0AAD6TP99_9AGAR</name>
<dbReference type="Proteomes" id="UP001222325">
    <property type="component" value="Unassembled WGS sequence"/>
</dbReference>
<dbReference type="EMBL" id="JARJCN010000122">
    <property type="protein sequence ID" value="KAJ7071852.1"/>
    <property type="molecule type" value="Genomic_DNA"/>
</dbReference>
<gene>
    <name evidence="2" type="ORF">B0H15DRAFT_85349</name>
</gene>
<reference evidence="2" key="1">
    <citation type="submission" date="2023-03" db="EMBL/GenBank/DDBJ databases">
        <title>Massive genome expansion in bonnet fungi (Mycena s.s.) driven by repeated elements and novel gene families across ecological guilds.</title>
        <authorList>
            <consortium name="Lawrence Berkeley National Laboratory"/>
            <person name="Harder C.B."/>
            <person name="Miyauchi S."/>
            <person name="Viragh M."/>
            <person name="Kuo A."/>
            <person name="Thoen E."/>
            <person name="Andreopoulos B."/>
            <person name="Lu D."/>
            <person name="Skrede I."/>
            <person name="Drula E."/>
            <person name="Henrissat B."/>
            <person name="Morin E."/>
            <person name="Kohler A."/>
            <person name="Barry K."/>
            <person name="LaButti K."/>
            <person name="Morin E."/>
            <person name="Salamov A."/>
            <person name="Lipzen A."/>
            <person name="Mereny Z."/>
            <person name="Hegedus B."/>
            <person name="Baldrian P."/>
            <person name="Stursova M."/>
            <person name="Weitz H."/>
            <person name="Taylor A."/>
            <person name="Grigoriev I.V."/>
            <person name="Nagy L.G."/>
            <person name="Martin F."/>
            <person name="Kauserud H."/>
        </authorList>
    </citation>
    <scope>NUCLEOTIDE SEQUENCE</scope>
    <source>
        <strain evidence="2">CBHHK173m</strain>
    </source>
</reference>
<accession>A0AAD6TP99</accession>
<comment type="caution">
    <text evidence="2">The sequence shown here is derived from an EMBL/GenBank/DDBJ whole genome shotgun (WGS) entry which is preliminary data.</text>
</comment>
<evidence type="ECO:0000313" key="3">
    <source>
        <dbReference type="Proteomes" id="UP001222325"/>
    </source>
</evidence>
<feature type="region of interest" description="Disordered" evidence="1">
    <location>
        <begin position="102"/>
        <end position="147"/>
    </location>
</feature>
<evidence type="ECO:0000256" key="1">
    <source>
        <dbReference type="SAM" id="MobiDB-lite"/>
    </source>
</evidence>
<evidence type="ECO:0000313" key="2">
    <source>
        <dbReference type="EMBL" id="KAJ7071852.1"/>
    </source>
</evidence>
<organism evidence="2 3">
    <name type="scientific">Mycena belliarum</name>
    <dbReference type="NCBI Taxonomy" id="1033014"/>
    <lineage>
        <taxon>Eukaryota</taxon>
        <taxon>Fungi</taxon>
        <taxon>Dikarya</taxon>
        <taxon>Basidiomycota</taxon>
        <taxon>Agaricomycotina</taxon>
        <taxon>Agaricomycetes</taxon>
        <taxon>Agaricomycetidae</taxon>
        <taxon>Agaricales</taxon>
        <taxon>Marasmiineae</taxon>
        <taxon>Mycenaceae</taxon>
        <taxon>Mycena</taxon>
    </lineage>
</organism>
<protein>
    <submittedName>
        <fullName evidence="2">Uncharacterized protein</fullName>
    </submittedName>
</protein>
<proteinExistence type="predicted"/>
<keyword evidence="3" id="KW-1185">Reference proteome</keyword>